<gene>
    <name evidence="1" type="ORF">GPNADHDJ_00160</name>
</gene>
<dbReference type="EMBL" id="CP060025">
    <property type="protein sequence ID" value="QNG75994.1"/>
    <property type="molecule type" value="Genomic_DNA"/>
</dbReference>
<sequence>MPICGVQICEVGEMYEPANLSDAYASLDGSQSCLSLNMKNMMARRYKGVDWEGSGSWMEPSNKAT</sequence>
<reference evidence="1 2" key="1">
    <citation type="submission" date="2020-08" db="EMBL/GenBank/DDBJ databases">
        <title>Phenotypic and transcriptomic analysis of seven clinical Stenotrophomonas maltophilia isolates identify a small set of shared and commonly regulated genes involved in biofilm lifestyle.</title>
        <authorList>
            <person name="Alio I."/>
            <person name="Gudzuhn M."/>
            <person name="Streit W."/>
        </authorList>
    </citation>
    <scope>NUCLEOTIDE SEQUENCE [LARGE SCALE GENOMIC DNA]</scope>
    <source>
        <strain evidence="1 2">UHH_SKK55</strain>
    </source>
</reference>
<dbReference type="Proteomes" id="UP000515598">
    <property type="component" value="Chromosome"/>
</dbReference>
<name>A0AAX1I9N9_STEMA</name>
<evidence type="ECO:0000313" key="2">
    <source>
        <dbReference type="Proteomes" id="UP000515598"/>
    </source>
</evidence>
<proteinExistence type="predicted"/>
<protein>
    <submittedName>
        <fullName evidence="1">Uncharacterized protein</fullName>
    </submittedName>
</protein>
<evidence type="ECO:0000313" key="1">
    <source>
        <dbReference type="EMBL" id="QNG75994.1"/>
    </source>
</evidence>
<dbReference type="AlphaFoldDB" id="A0AAX1I9N9"/>
<organism evidence="1 2">
    <name type="scientific">Stenotrophomonas maltophilia</name>
    <name type="common">Pseudomonas maltophilia</name>
    <name type="synonym">Xanthomonas maltophilia</name>
    <dbReference type="NCBI Taxonomy" id="40324"/>
    <lineage>
        <taxon>Bacteria</taxon>
        <taxon>Pseudomonadati</taxon>
        <taxon>Pseudomonadota</taxon>
        <taxon>Gammaproteobacteria</taxon>
        <taxon>Lysobacterales</taxon>
        <taxon>Lysobacteraceae</taxon>
        <taxon>Stenotrophomonas</taxon>
        <taxon>Stenotrophomonas maltophilia group</taxon>
    </lineage>
</organism>
<accession>A0AAX1I9N9</accession>